<sequence length="131" mass="14307">MKRGRSVWNGSRLRSFVRRRCIDPSNGAAPMLEMSGSNREGGMTNTRRIFSGRRARSRHMLATFAVGACVVLAGSQAAFAKEVQPSDPPAIDCATIRHHVAEHGRAKSITWAVKNGFSWAQIAAARRCLKG</sequence>
<name>Q133Y9_RHOPS</name>
<dbReference type="KEGG" id="rpd:RPD_3376"/>
<evidence type="ECO:0000313" key="1">
    <source>
        <dbReference type="EMBL" id="ABE40600.1"/>
    </source>
</evidence>
<dbReference type="AlphaFoldDB" id="Q133Y9"/>
<gene>
    <name evidence="1" type="ordered locus">RPD_3376</name>
</gene>
<dbReference type="HOGENOM" id="CLU_1925969_0_0_5"/>
<proteinExistence type="predicted"/>
<dbReference type="EMBL" id="CP000283">
    <property type="protein sequence ID" value="ABE40600.1"/>
    <property type="molecule type" value="Genomic_DNA"/>
</dbReference>
<evidence type="ECO:0000313" key="2">
    <source>
        <dbReference type="Proteomes" id="UP000001818"/>
    </source>
</evidence>
<reference evidence="1 2" key="1">
    <citation type="submission" date="2006-03" db="EMBL/GenBank/DDBJ databases">
        <title>Complete sequence of Rhodopseudomonas palustris BisB5.</title>
        <authorList>
            <consortium name="US DOE Joint Genome Institute"/>
            <person name="Copeland A."/>
            <person name="Lucas S."/>
            <person name="Lapidus A."/>
            <person name="Barry K."/>
            <person name="Detter J.C."/>
            <person name="Glavina del Rio T."/>
            <person name="Hammon N."/>
            <person name="Israni S."/>
            <person name="Dalin E."/>
            <person name="Tice H."/>
            <person name="Pitluck S."/>
            <person name="Chain P."/>
            <person name="Malfatti S."/>
            <person name="Shin M."/>
            <person name="Vergez L."/>
            <person name="Schmutz J."/>
            <person name="Larimer F."/>
            <person name="Land M."/>
            <person name="Hauser L."/>
            <person name="Pelletier D.A."/>
            <person name="Kyrpides N."/>
            <person name="Lykidis A."/>
            <person name="Oda Y."/>
            <person name="Harwood C.S."/>
            <person name="Richardson P."/>
        </authorList>
    </citation>
    <scope>NUCLEOTIDE SEQUENCE [LARGE SCALE GENOMIC DNA]</scope>
    <source>
        <strain evidence="1 2">BisB5</strain>
    </source>
</reference>
<accession>Q133Y9</accession>
<organism evidence="1 2">
    <name type="scientific">Rhodopseudomonas palustris (strain BisB5)</name>
    <dbReference type="NCBI Taxonomy" id="316057"/>
    <lineage>
        <taxon>Bacteria</taxon>
        <taxon>Pseudomonadati</taxon>
        <taxon>Pseudomonadota</taxon>
        <taxon>Alphaproteobacteria</taxon>
        <taxon>Hyphomicrobiales</taxon>
        <taxon>Nitrobacteraceae</taxon>
        <taxon>Rhodopseudomonas</taxon>
    </lineage>
</organism>
<dbReference type="Proteomes" id="UP000001818">
    <property type="component" value="Chromosome"/>
</dbReference>
<protein>
    <submittedName>
        <fullName evidence="1">Uncharacterized protein</fullName>
    </submittedName>
</protein>